<dbReference type="OrthoDB" id="5580182at2759"/>
<evidence type="ECO:0000256" key="1">
    <source>
        <dbReference type="SAM" id="MobiDB-lite"/>
    </source>
</evidence>
<feature type="region of interest" description="Disordered" evidence="1">
    <location>
        <begin position="381"/>
        <end position="465"/>
    </location>
</feature>
<accession>A0A1Y2HN33</accession>
<name>A0A1Y2HN33_9FUNG</name>
<proteinExistence type="predicted"/>
<feature type="region of interest" description="Disordered" evidence="1">
    <location>
        <begin position="1"/>
        <end position="78"/>
    </location>
</feature>
<feature type="compositionally biased region" description="Acidic residues" evidence="1">
    <location>
        <begin position="410"/>
        <end position="463"/>
    </location>
</feature>
<sequence length="698" mass="75173">MAKVRRNASTASSGSGSGTGAAGSGSGSGTTGRATSPNTSTSTPAPLQDPSSSASPSSTSTTDPSALATTLPSAPTPTFEQFSRSLATELSLPDLTSPTIPADIRQAISRLQREIFNISMTLSLTRKAGHQLVDVGTRLEASKHSVDRTLAATSHRVTLLDAEAVELRKACKDCRSTLGSMRSELAQARDELKLRRAMEGDLKATKVKFAACMEGMEKECDKLRKECAKLKEQNEQLLSQLKAAKKTLENAEKTLSRQAAQQAQAQAQAQQQQQQQHQVQQGAAQAAAGKPPQAQQQQQQQQAAKGGSSGAGGGNHVAPKQAQQSQQQRTQAPKTNVPAPVPAAGATPNGTAAYAHAQSARSTTAANAHAVPAPMAAAVPAPHDANARSAASIAQAAADGAANHVGHSDDEADDDDMSDEEDDGEEDEDDEDEEDDGEDDEGDEEDAEDDEGDHEDDEDDEEQEKSYNDLARDFLRSLELKDYAGFCSNVAHLVTHEHAQQVNDWNALAIGALWLIALAGDCHGHAHVQNVVESLPDVRYQHAWVQLIAQLHEYAMANEPREFYNALEQVVQSHMVKQVAPLRDILNALRILQRIRFLNSFIMSDNRFKRSNQVSLRMALFKTDFRDVVQLRQWLERELEGSDTQLALAGGGKNLADVRTLKNKLHDKLKGAENTYKKALDYLTTSMPPLAPGLTVGK</sequence>
<reference evidence="2 3" key="1">
    <citation type="submission" date="2016-07" db="EMBL/GenBank/DDBJ databases">
        <title>Pervasive Adenine N6-methylation of Active Genes in Fungi.</title>
        <authorList>
            <consortium name="DOE Joint Genome Institute"/>
            <person name="Mondo S.J."/>
            <person name="Dannebaum R.O."/>
            <person name="Kuo R.C."/>
            <person name="Labutti K."/>
            <person name="Haridas S."/>
            <person name="Kuo A."/>
            <person name="Salamov A."/>
            <person name="Ahrendt S.R."/>
            <person name="Lipzen A."/>
            <person name="Sullivan W."/>
            <person name="Andreopoulos W.B."/>
            <person name="Clum A."/>
            <person name="Lindquist E."/>
            <person name="Daum C."/>
            <person name="Ramamoorthy G.K."/>
            <person name="Gryganskyi A."/>
            <person name="Culley D."/>
            <person name="Magnuson J.K."/>
            <person name="James T.Y."/>
            <person name="O'Malley M.A."/>
            <person name="Stajich J.E."/>
            <person name="Spatafora J.W."/>
            <person name="Visel A."/>
            <person name="Grigoriev I.V."/>
        </authorList>
    </citation>
    <scope>NUCLEOTIDE SEQUENCE [LARGE SCALE GENOMIC DNA]</scope>
    <source>
        <strain evidence="2 3">PL171</strain>
    </source>
</reference>
<dbReference type="GO" id="GO:0005634">
    <property type="term" value="C:nucleus"/>
    <property type="evidence" value="ECO:0007669"/>
    <property type="project" value="TreeGrafter"/>
</dbReference>
<keyword evidence="3" id="KW-1185">Reference proteome</keyword>
<comment type="caution">
    <text evidence="2">The sequence shown here is derived from an EMBL/GenBank/DDBJ whole genome shotgun (WGS) entry which is preliminary data.</text>
</comment>
<feature type="compositionally biased region" description="Low complexity" evidence="1">
    <location>
        <begin position="381"/>
        <end position="402"/>
    </location>
</feature>
<feature type="compositionally biased region" description="Low complexity" evidence="1">
    <location>
        <begin position="319"/>
        <end position="353"/>
    </location>
</feature>
<dbReference type="Proteomes" id="UP000193411">
    <property type="component" value="Unassembled WGS sequence"/>
</dbReference>
<evidence type="ECO:0000313" key="2">
    <source>
        <dbReference type="EMBL" id="ORZ36007.1"/>
    </source>
</evidence>
<feature type="compositionally biased region" description="Gly residues" evidence="1">
    <location>
        <begin position="15"/>
        <end position="30"/>
    </location>
</feature>
<dbReference type="PANTHER" id="PTHR14312">
    <property type="entry name" value="CREB/ATF BZIP TRANSCRIPTION FACTOR"/>
    <property type="match status" value="1"/>
</dbReference>
<dbReference type="PANTHER" id="PTHR14312:SF1">
    <property type="entry name" value="BASIC-LEUCINE ZIPPER TRANSCRIPTION FACTOR A"/>
    <property type="match status" value="1"/>
</dbReference>
<feature type="compositionally biased region" description="Low complexity" evidence="1">
    <location>
        <begin position="31"/>
        <end position="78"/>
    </location>
</feature>
<protein>
    <submittedName>
        <fullName evidence="2">Uncharacterized protein</fullName>
    </submittedName>
</protein>
<feature type="region of interest" description="Disordered" evidence="1">
    <location>
        <begin position="276"/>
        <end position="368"/>
    </location>
</feature>
<dbReference type="EMBL" id="MCFL01000019">
    <property type="protein sequence ID" value="ORZ36007.1"/>
    <property type="molecule type" value="Genomic_DNA"/>
</dbReference>
<organism evidence="2 3">
    <name type="scientific">Catenaria anguillulae PL171</name>
    <dbReference type="NCBI Taxonomy" id="765915"/>
    <lineage>
        <taxon>Eukaryota</taxon>
        <taxon>Fungi</taxon>
        <taxon>Fungi incertae sedis</taxon>
        <taxon>Blastocladiomycota</taxon>
        <taxon>Blastocladiomycetes</taxon>
        <taxon>Blastocladiales</taxon>
        <taxon>Catenariaceae</taxon>
        <taxon>Catenaria</taxon>
    </lineage>
</organism>
<dbReference type="GO" id="GO:0043565">
    <property type="term" value="F:sequence-specific DNA binding"/>
    <property type="evidence" value="ECO:0007669"/>
    <property type="project" value="TreeGrafter"/>
</dbReference>
<gene>
    <name evidence="2" type="ORF">BCR44DRAFT_33859</name>
</gene>
<dbReference type="AlphaFoldDB" id="A0A1Y2HN33"/>
<dbReference type="Gene3D" id="1.10.287.1490">
    <property type="match status" value="1"/>
</dbReference>
<feature type="compositionally biased region" description="Low complexity" evidence="1">
    <location>
        <begin position="276"/>
        <end position="306"/>
    </location>
</feature>
<dbReference type="GO" id="GO:0010468">
    <property type="term" value="P:regulation of gene expression"/>
    <property type="evidence" value="ECO:0007669"/>
    <property type="project" value="TreeGrafter"/>
</dbReference>
<evidence type="ECO:0000313" key="3">
    <source>
        <dbReference type="Proteomes" id="UP000193411"/>
    </source>
</evidence>